<evidence type="ECO:0000256" key="1">
    <source>
        <dbReference type="SAM" id="MobiDB-lite"/>
    </source>
</evidence>
<dbReference type="KEGG" id="asan:AWM72_00230"/>
<dbReference type="EMBL" id="PKGY01000001">
    <property type="protein sequence ID" value="PKZ23088.1"/>
    <property type="molecule type" value="Genomic_DNA"/>
</dbReference>
<feature type="region of interest" description="Disordered" evidence="1">
    <location>
        <begin position="342"/>
        <end position="369"/>
    </location>
</feature>
<evidence type="ECO:0000313" key="6">
    <source>
        <dbReference type="Proteomes" id="UP000234239"/>
    </source>
</evidence>
<gene>
    <name evidence="3" type="ORF">AWM72_00230</name>
    <name evidence="4" type="ORF">CYJ28_00615</name>
</gene>
<evidence type="ECO:0000256" key="2">
    <source>
        <dbReference type="SAM" id="Phobius"/>
    </source>
</evidence>
<dbReference type="OrthoDB" id="2136377at2"/>
<accession>A0A109RD23</accession>
<keyword evidence="2" id="KW-0812">Transmembrane</keyword>
<dbReference type="RefSeq" id="WP_067971477.1">
    <property type="nucleotide sequence ID" value="NZ_CAJHKM010000003.1"/>
</dbReference>
<organism evidence="3 5">
    <name type="scientific">Aerococcus sanguinicola</name>
    <dbReference type="NCBI Taxonomy" id="119206"/>
    <lineage>
        <taxon>Bacteria</taxon>
        <taxon>Bacillati</taxon>
        <taxon>Bacillota</taxon>
        <taxon>Bacilli</taxon>
        <taxon>Lactobacillales</taxon>
        <taxon>Aerococcaceae</taxon>
        <taxon>Aerococcus</taxon>
    </lineage>
</organism>
<reference evidence="5" key="2">
    <citation type="submission" date="2016-01" db="EMBL/GenBank/DDBJ databases">
        <title>Six Aerococcus type strain genome sequencing and assembly using PacBio and Illumina Hiseq.</title>
        <authorList>
            <person name="Carkaci D."/>
            <person name="Dargis R."/>
            <person name="Nielsen X.C."/>
            <person name="Skovgaard O."/>
            <person name="Fuursted K."/>
            <person name="Christensen J.J."/>
        </authorList>
    </citation>
    <scope>NUCLEOTIDE SEQUENCE [LARGE SCALE GENOMIC DNA]</scope>
    <source>
        <strain evidence="5">CCUG43001</strain>
    </source>
</reference>
<proteinExistence type="predicted"/>
<feature type="compositionally biased region" description="Acidic residues" evidence="1">
    <location>
        <begin position="360"/>
        <end position="369"/>
    </location>
</feature>
<keyword evidence="5" id="KW-1185">Reference proteome</keyword>
<evidence type="ECO:0000313" key="3">
    <source>
        <dbReference type="EMBL" id="AMB93306.1"/>
    </source>
</evidence>
<dbReference type="Gene3D" id="2.60.40.1630">
    <property type="entry name" value="bacillus anthracis domain"/>
    <property type="match status" value="1"/>
</dbReference>
<sequence length="369" mass="40570">MTKSKIYQLLNQTKMNLSDYPEEHLSTKQKDRLYAQFQASHGQEKTKSYRRPLILGLVLAIALLTLTPWGQQASASVKSLIDSTHFTLSASAGDMGEKTFPVGQTIQMGDHQVKLEDALLDENSVTASFLVESPESLSPQDFYDFVGMAIAVNGKTTRISSAAGSARLLDNGIYQTTMTYNFDDPLELQANNQIYLQISGLMKNAKEVISMNDAAFDLSGRPEDLNGGSRYINPDKDASANPDGVNIQAVKLHPLKTQIQAQIPESEAENAMIEADLILPDGRRLILTGASEMKASATASLVDFQANFDFSNDSRSQVTFEDLIKQDKIQVQLFKIPLPEESGRITSDQRTALGEPVTVELDEGNQEDK</sequence>
<dbReference type="EMBL" id="CP014160">
    <property type="protein sequence ID" value="AMB93306.1"/>
    <property type="molecule type" value="Genomic_DNA"/>
</dbReference>
<dbReference type="Proteomes" id="UP000069912">
    <property type="component" value="Chromosome"/>
</dbReference>
<dbReference type="Proteomes" id="UP000234239">
    <property type="component" value="Unassembled WGS sequence"/>
</dbReference>
<evidence type="ECO:0008006" key="7">
    <source>
        <dbReference type="Google" id="ProtNLM"/>
    </source>
</evidence>
<feature type="transmembrane region" description="Helical" evidence="2">
    <location>
        <begin position="53"/>
        <end position="70"/>
    </location>
</feature>
<dbReference type="GeneID" id="92902499"/>
<keyword evidence="2" id="KW-0472">Membrane</keyword>
<evidence type="ECO:0000313" key="5">
    <source>
        <dbReference type="Proteomes" id="UP000069912"/>
    </source>
</evidence>
<protein>
    <recommendedName>
        <fullName evidence="7">DUF4179 domain-containing protein</fullName>
    </recommendedName>
</protein>
<evidence type="ECO:0000313" key="4">
    <source>
        <dbReference type="EMBL" id="PKZ23088.1"/>
    </source>
</evidence>
<reference evidence="3 5" key="1">
    <citation type="journal article" date="2016" name="Genome Announc.">
        <title>Complete Genome Sequences of Aerococcus christensenii CCUG 28831T, Aerococcus sanguinicola CCUG 43001T, Aerococcus urinae CCUG 36881T, Aerococcus urinaeequi CCUG 28094T, Aerococcus urinaehominis CCUG 42038 BT, and Aerococcus viridans CCUG 4311T.</title>
        <authorList>
            <person name="Carkaci D."/>
            <person name="Dargis R."/>
            <person name="Nielsen X.C."/>
            <person name="Skovgaard O."/>
            <person name="Fuursted K."/>
            <person name="Christensen J.J."/>
        </authorList>
    </citation>
    <scope>NUCLEOTIDE SEQUENCE [LARGE SCALE GENOMIC DNA]</scope>
    <source>
        <strain evidence="3 5">CCUG43001</strain>
    </source>
</reference>
<dbReference type="AlphaFoldDB" id="A0A109RD23"/>
<reference evidence="4 6" key="3">
    <citation type="submission" date="2017-12" db="EMBL/GenBank/DDBJ databases">
        <title>Phylogenetic diversity of female urinary microbiome.</title>
        <authorList>
            <person name="Thomas-White K."/>
            <person name="Wolfe A.J."/>
        </authorList>
    </citation>
    <scope>NUCLEOTIDE SEQUENCE [LARGE SCALE GENOMIC DNA]</scope>
    <source>
        <strain evidence="4 6">UMB0139</strain>
    </source>
</reference>
<keyword evidence="2" id="KW-1133">Transmembrane helix</keyword>
<name>A0A109RD23_9LACT</name>